<keyword evidence="1" id="KW-0732">Signal</keyword>
<evidence type="ECO:0000313" key="4">
    <source>
        <dbReference type="Proteomes" id="UP000298763"/>
    </source>
</evidence>
<dbReference type="Proteomes" id="UP000584325">
    <property type="component" value="Unassembled WGS sequence"/>
</dbReference>
<dbReference type="EMBL" id="JACHXS010000001">
    <property type="protein sequence ID" value="MBB3219430.1"/>
    <property type="molecule type" value="Genomic_DNA"/>
</dbReference>
<proteinExistence type="predicted"/>
<dbReference type="PROSITE" id="PS51257">
    <property type="entry name" value="PROKAR_LIPOPROTEIN"/>
    <property type="match status" value="1"/>
</dbReference>
<gene>
    <name evidence="3" type="ORF">FCL38_03100</name>
    <name evidence="2" type="ORF">FHS02_000217</name>
</gene>
<evidence type="ECO:0000313" key="2">
    <source>
        <dbReference type="EMBL" id="MBB3219430.1"/>
    </source>
</evidence>
<protein>
    <recommendedName>
        <fullName evidence="6">Ankyrin repeat domain-containing protein</fullName>
    </recommendedName>
</protein>
<evidence type="ECO:0000313" key="5">
    <source>
        <dbReference type="Proteomes" id="UP000584325"/>
    </source>
</evidence>
<dbReference type="AlphaFoldDB" id="A0A4P8HMF6"/>
<name>A0A4P8HMF6_9BURK</name>
<reference evidence="3 4" key="1">
    <citation type="submission" date="2019-05" db="EMBL/GenBank/DDBJ databases">
        <title>Draft Genome Sequences of Six Type Strains of the Genus Massilia.</title>
        <authorList>
            <person name="Miess H."/>
            <person name="Frediansyhah A."/>
            <person name="Gross H."/>
        </authorList>
    </citation>
    <scope>NUCLEOTIDE SEQUENCE [LARGE SCALE GENOMIC DNA]</scope>
    <source>
        <strain evidence="3 4">DSMZ 26121</strain>
    </source>
</reference>
<reference evidence="2 5" key="2">
    <citation type="submission" date="2020-08" db="EMBL/GenBank/DDBJ databases">
        <title>Genomic Encyclopedia of Type Strains, Phase III (KMG-III): the genomes of soil and plant-associated and newly described type strains.</title>
        <authorList>
            <person name="Whitman W."/>
        </authorList>
    </citation>
    <scope>NUCLEOTIDE SEQUENCE [LARGE SCALE GENOMIC DNA]</scope>
    <source>
        <strain evidence="2 5">CECT 7753</strain>
    </source>
</reference>
<evidence type="ECO:0000313" key="3">
    <source>
        <dbReference type="EMBL" id="QCP09520.1"/>
    </source>
</evidence>
<accession>A0A4P8HMF6</accession>
<feature type="chain" id="PRO_5044607232" description="Ankyrin repeat domain-containing protein" evidence="1">
    <location>
        <begin position="25"/>
        <end position="362"/>
    </location>
</feature>
<dbReference type="RefSeq" id="WP_137312407.1">
    <property type="nucleotide sequence ID" value="NZ_CP040017.1"/>
</dbReference>
<keyword evidence="4" id="KW-1185">Reference proteome</keyword>
<sequence length="362" mass="40267">MRHTRGWGLWLLAAAGCLATTAQAMDVPAGWDLTYAAQRADAPPIRHGYNDIYNLYETIDKRGWQIRYFLQQVPLARVDEAVFVQHEVGNRYGLFIEGGHAWLLRDRDYSSVEMRAVEVEAARKIIRRYARRDGPTRRASYQFTESASCSAAVARAVVSVHSKGKAAQYWLSGADFCEIDTELLSPVKLILCGGHCRTAKPVPLWAAKLEEELQVLAPKEKVATPARDRKAVLQQANELLANGGSAEAMCQAVNELLDLPSPNDKARTRRFNHPDEDVDAAMVALMGRVDLRCNHKIGAPLLEFLVRRSSIVVIEAALKAGFPVNEKHHHTPLDVAVFEKRYDVHQLLIAAGGVRDITLGKE</sequence>
<dbReference type="OrthoDB" id="8771446at2"/>
<evidence type="ECO:0000256" key="1">
    <source>
        <dbReference type="SAM" id="SignalP"/>
    </source>
</evidence>
<evidence type="ECO:0008006" key="6">
    <source>
        <dbReference type="Google" id="ProtNLM"/>
    </source>
</evidence>
<dbReference type="Proteomes" id="UP000298763">
    <property type="component" value="Chromosome"/>
</dbReference>
<dbReference type="EMBL" id="CP040017">
    <property type="protein sequence ID" value="QCP09520.1"/>
    <property type="molecule type" value="Genomic_DNA"/>
</dbReference>
<feature type="signal peptide" evidence="1">
    <location>
        <begin position="1"/>
        <end position="24"/>
    </location>
</feature>
<organism evidence="2 5">
    <name type="scientific">Pseudoduganella umbonata</name>
    <dbReference type="NCBI Taxonomy" id="864828"/>
    <lineage>
        <taxon>Bacteria</taxon>
        <taxon>Pseudomonadati</taxon>
        <taxon>Pseudomonadota</taxon>
        <taxon>Betaproteobacteria</taxon>
        <taxon>Burkholderiales</taxon>
        <taxon>Oxalobacteraceae</taxon>
        <taxon>Telluria group</taxon>
        <taxon>Pseudoduganella</taxon>
    </lineage>
</organism>